<evidence type="ECO:0000256" key="1">
    <source>
        <dbReference type="ARBA" id="ARBA00003469"/>
    </source>
</evidence>
<evidence type="ECO:0000256" key="12">
    <source>
        <dbReference type="SAM" id="SignalP"/>
    </source>
</evidence>
<comment type="function">
    <text evidence="1">Responsible for the formation of the pyrimidine heterocycle in the thiamine biosynthesis pathway. Catalyzes the formation of hydroxymethylpyrimidine phosphate (HMP-P) from histidine and pyridoxal phosphate (PLP). The protein uses PLP and the active site histidine to form HMP-P, generating an inactive enzyme. The enzyme can only undergo a single turnover, which suggests it is a suicide enzyme.</text>
</comment>
<evidence type="ECO:0000256" key="4">
    <source>
        <dbReference type="ARBA" id="ARBA00011738"/>
    </source>
</evidence>
<evidence type="ECO:0000256" key="10">
    <source>
        <dbReference type="ARBA" id="ARBA00033171"/>
    </source>
</evidence>
<comment type="similarity">
    <text evidence="3">Belongs to the NMT1/THI5 family.</text>
</comment>
<dbReference type="InterPro" id="IPR015168">
    <property type="entry name" value="SsuA/THI5"/>
</dbReference>
<evidence type="ECO:0000313" key="15">
    <source>
        <dbReference type="Proteomes" id="UP000789595"/>
    </source>
</evidence>
<keyword evidence="12" id="KW-0732">Signal</keyword>
<evidence type="ECO:0000256" key="9">
    <source>
        <dbReference type="ARBA" id="ARBA00023004"/>
    </source>
</evidence>
<gene>
    <name evidence="14" type="ORF">PECAL_3P10520</name>
</gene>
<dbReference type="Gene3D" id="3.40.190.10">
    <property type="entry name" value="Periplasmic binding protein-like II"/>
    <property type="match status" value="2"/>
</dbReference>
<dbReference type="EMBL" id="CAKKNE010000003">
    <property type="protein sequence ID" value="CAH0371125.1"/>
    <property type="molecule type" value="Genomic_DNA"/>
</dbReference>
<evidence type="ECO:0000259" key="13">
    <source>
        <dbReference type="Pfam" id="PF09084"/>
    </source>
</evidence>
<keyword evidence="5" id="KW-0808">Transferase</keyword>
<dbReference type="SUPFAM" id="SSF53850">
    <property type="entry name" value="Periplasmic binding protein-like II"/>
    <property type="match status" value="1"/>
</dbReference>
<accession>A0A8J2WYI5</accession>
<dbReference type="GO" id="GO:0016740">
    <property type="term" value="F:transferase activity"/>
    <property type="evidence" value="ECO:0007669"/>
    <property type="project" value="UniProtKB-KW"/>
</dbReference>
<dbReference type="PANTHER" id="PTHR31528">
    <property type="entry name" value="4-AMINO-5-HYDROXYMETHYL-2-METHYLPYRIMIDINE PHOSPHATE SYNTHASE THI11-RELATED"/>
    <property type="match status" value="1"/>
</dbReference>
<evidence type="ECO:0000256" key="7">
    <source>
        <dbReference type="ARBA" id="ARBA00022898"/>
    </source>
</evidence>
<dbReference type="GO" id="GO:0009229">
    <property type="term" value="P:thiamine diphosphate biosynthetic process"/>
    <property type="evidence" value="ECO:0007669"/>
    <property type="project" value="UniProtKB-UniPathway"/>
</dbReference>
<evidence type="ECO:0000256" key="2">
    <source>
        <dbReference type="ARBA" id="ARBA00004948"/>
    </source>
</evidence>
<evidence type="ECO:0000256" key="5">
    <source>
        <dbReference type="ARBA" id="ARBA00022679"/>
    </source>
</evidence>
<dbReference type="GO" id="GO:0009228">
    <property type="term" value="P:thiamine biosynthetic process"/>
    <property type="evidence" value="ECO:0007669"/>
    <property type="project" value="UniProtKB-KW"/>
</dbReference>
<evidence type="ECO:0000256" key="3">
    <source>
        <dbReference type="ARBA" id="ARBA00009406"/>
    </source>
</evidence>
<protein>
    <recommendedName>
        <fullName evidence="10">Thiamine pyrimidine synthase</fullName>
    </recommendedName>
</protein>
<name>A0A8J2WYI5_9STRA</name>
<evidence type="ECO:0000256" key="8">
    <source>
        <dbReference type="ARBA" id="ARBA00022977"/>
    </source>
</evidence>
<keyword evidence="6" id="KW-0479">Metal-binding</keyword>
<evidence type="ECO:0000313" key="14">
    <source>
        <dbReference type="EMBL" id="CAH0371125.1"/>
    </source>
</evidence>
<keyword evidence="8" id="KW-0784">Thiamine biosynthesis</keyword>
<sequence length="339" mass="37101">MVLQRLSRVALMVVATAQRAQAQQSELTPIKIGLEWFLNPDHLPLVVALREGYFKDAGLHVTLVEPADHWEAEEEIIAGRLDVAVTETLHLAQDAARGKPVIGFSRFLHTDGGVMYLKNRGIERPSDMCGKKISYPGYPGPGGPAIVGTMVKADGGECSEPFGKHDGGFYHVDALVNGADVATLIFSNFEMVEAKSRGLDAGFFSLKDWGVPDFCQLVLFTTPEKLEASSADLRTLVLAVRRATGLIKGDPARARDIWFEHTRTNRPLLARLNPLTARARMREARVARDTFEATLPAFVNDNTLAQEYWSALAAWLVETGQIDGDPVASSGYWTNGLAL</sequence>
<keyword evidence="7" id="KW-0663">Pyridoxal phosphate</keyword>
<evidence type="ECO:0000256" key="6">
    <source>
        <dbReference type="ARBA" id="ARBA00022723"/>
    </source>
</evidence>
<comment type="subunit">
    <text evidence="4">Homodimer.</text>
</comment>
<comment type="caution">
    <text evidence="14">The sequence shown here is derived from an EMBL/GenBank/DDBJ whole genome shotgun (WGS) entry which is preliminary data.</text>
</comment>
<feature type="domain" description="SsuA/THI5-like" evidence="13">
    <location>
        <begin position="39"/>
        <end position="254"/>
    </location>
</feature>
<comment type="pathway">
    <text evidence="2">Cofactor biosynthesis; thiamine diphosphate biosynthesis.</text>
</comment>
<organism evidence="14 15">
    <name type="scientific">Pelagomonas calceolata</name>
    <dbReference type="NCBI Taxonomy" id="35677"/>
    <lineage>
        <taxon>Eukaryota</taxon>
        <taxon>Sar</taxon>
        <taxon>Stramenopiles</taxon>
        <taxon>Ochrophyta</taxon>
        <taxon>Pelagophyceae</taxon>
        <taxon>Pelagomonadales</taxon>
        <taxon>Pelagomonadaceae</taxon>
        <taxon>Pelagomonas</taxon>
    </lineage>
</organism>
<reference evidence="14" key="1">
    <citation type="submission" date="2021-11" db="EMBL/GenBank/DDBJ databases">
        <authorList>
            <consortium name="Genoscope - CEA"/>
            <person name="William W."/>
        </authorList>
    </citation>
    <scope>NUCLEOTIDE SEQUENCE</scope>
</reference>
<dbReference type="UniPathway" id="UPA00060"/>
<evidence type="ECO:0000256" key="11">
    <source>
        <dbReference type="ARBA" id="ARBA00048179"/>
    </source>
</evidence>
<comment type="catalytic activity">
    <reaction evidence="11">
        <text>N(6)-(pyridoxal phosphate)-L-lysyl-[4-amino-5-hydroxymethyl-2-methylpyrimidine phosphate synthase] + L-histidyl-[4-amino-5-hydroxymethyl-2-methylpyrimidine phosphate synthase] + 2 Fe(3+) + 4 H2O = L-lysyl-[4-amino-5-hydroxymethyl-2-methylpyrimidine phosphate synthase] + (2S)-2-amino-5-hydroxy-4-oxopentanoyl-[4-amino-5-hydroxymethyl-2-methylpyrimidine phosphate synthase] + 4-amino-2-methyl-5-(phosphooxymethyl)pyrimidine + 3-oxopropanoate + 2 Fe(2+) + 2 H(+)</text>
        <dbReference type="Rhea" id="RHEA:65756"/>
        <dbReference type="Rhea" id="RHEA-COMP:16892"/>
        <dbReference type="Rhea" id="RHEA-COMP:16893"/>
        <dbReference type="Rhea" id="RHEA-COMP:16894"/>
        <dbReference type="Rhea" id="RHEA-COMP:16895"/>
        <dbReference type="ChEBI" id="CHEBI:15377"/>
        <dbReference type="ChEBI" id="CHEBI:15378"/>
        <dbReference type="ChEBI" id="CHEBI:29033"/>
        <dbReference type="ChEBI" id="CHEBI:29034"/>
        <dbReference type="ChEBI" id="CHEBI:29969"/>
        <dbReference type="ChEBI" id="CHEBI:29979"/>
        <dbReference type="ChEBI" id="CHEBI:33190"/>
        <dbReference type="ChEBI" id="CHEBI:58354"/>
        <dbReference type="ChEBI" id="CHEBI:143915"/>
        <dbReference type="ChEBI" id="CHEBI:157692"/>
    </reaction>
    <physiologicalReaction direction="left-to-right" evidence="11">
        <dbReference type="Rhea" id="RHEA:65757"/>
    </physiologicalReaction>
</comment>
<proteinExistence type="inferred from homology"/>
<dbReference type="Proteomes" id="UP000789595">
    <property type="component" value="Unassembled WGS sequence"/>
</dbReference>
<dbReference type="InterPro" id="IPR027939">
    <property type="entry name" value="NMT1/THI5"/>
</dbReference>
<feature type="signal peptide" evidence="12">
    <location>
        <begin position="1"/>
        <end position="22"/>
    </location>
</feature>
<keyword evidence="9" id="KW-0408">Iron</keyword>
<dbReference type="OrthoDB" id="434407at2759"/>
<keyword evidence="15" id="KW-1185">Reference proteome</keyword>
<dbReference type="PANTHER" id="PTHR31528:SF1">
    <property type="entry name" value="4-AMINO-5-HYDROXYMETHYL-2-METHYLPYRIMIDINE PHOSPHATE SYNTHASE THI11-RELATED"/>
    <property type="match status" value="1"/>
</dbReference>
<dbReference type="AlphaFoldDB" id="A0A8J2WYI5"/>
<dbReference type="GO" id="GO:0046872">
    <property type="term" value="F:metal ion binding"/>
    <property type="evidence" value="ECO:0007669"/>
    <property type="project" value="UniProtKB-KW"/>
</dbReference>
<dbReference type="Pfam" id="PF09084">
    <property type="entry name" value="NMT1"/>
    <property type="match status" value="1"/>
</dbReference>
<feature type="chain" id="PRO_5035200006" description="Thiamine pyrimidine synthase" evidence="12">
    <location>
        <begin position="23"/>
        <end position="339"/>
    </location>
</feature>